<protein>
    <submittedName>
        <fullName evidence="1">Uncharacterized protein</fullName>
    </submittedName>
</protein>
<evidence type="ECO:0000313" key="2">
    <source>
        <dbReference type="Proteomes" id="UP000807504"/>
    </source>
</evidence>
<name>A0A8T0E651_ARGBR</name>
<comment type="caution">
    <text evidence="1">The sequence shown here is derived from an EMBL/GenBank/DDBJ whole genome shotgun (WGS) entry which is preliminary data.</text>
</comment>
<keyword evidence="2" id="KW-1185">Reference proteome</keyword>
<accession>A0A8T0E651</accession>
<dbReference type="Proteomes" id="UP000807504">
    <property type="component" value="Unassembled WGS sequence"/>
</dbReference>
<proteinExistence type="predicted"/>
<sequence>MFYCFICIQAEKKFICQLGAFIEDPDGSNALLIDSGRTREDLDACDEENQKKCMQTVETQVIEGTGNGNFSLSVDKEEYTIGDVLCDKADAVQENIRNKIVQIYWRLCDSKWERTSFKMPEPLCCEDGLYVPCNKLSS</sequence>
<reference evidence="1" key="2">
    <citation type="submission" date="2020-06" db="EMBL/GenBank/DDBJ databases">
        <authorList>
            <person name="Sheffer M."/>
        </authorList>
    </citation>
    <scope>NUCLEOTIDE SEQUENCE</scope>
</reference>
<reference evidence="1" key="1">
    <citation type="journal article" date="2020" name="bioRxiv">
        <title>Chromosome-level reference genome of the European wasp spider Argiope bruennichi: a resource for studies on range expansion and evolutionary adaptation.</title>
        <authorList>
            <person name="Sheffer M.M."/>
            <person name="Hoppe A."/>
            <person name="Krehenwinkel H."/>
            <person name="Uhl G."/>
            <person name="Kuss A.W."/>
            <person name="Jensen L."/>
            <person name="Jensen C."/>
            <person name="Gillespie R.G."/>
            <person name="Hoff K.J."/>
            <person name="Prost S."/>
        </authorList>
    </citation>
    <scope>NUCLEOTIDE SEQUENCE</scope>
</reference>
<dbReference type="AlphaFoldDB" id="A0A8T0E651"/>
<gene>
    <name evidence="1" type="ORF">HNY73_019853</name>
</gene>
<evidence type="ECO:0000313" key="1">
    <source>
        <dbReference type="EMBL" id="KAF8766828.1"/>
    </source>
</evidence>
<organism evidence="1 2">
    <name type="scientific">Argiope bruennichi</name>
    <name type="common">Wasp spider</name>
    <name type="synonym">Aranea bruennichi</name>
    <dbReference type="NCBI Taxonomy" id="94029"/>
    <lineage>
        <taxon>Eukaryota</taxon>
        <taxon>Metazoa</taxon>
        <taxon>Ecdysozoa</taxon>
        <taxon>Arthropoda</taxon>
        <taxon>Chelicerata</taxon>
        <taxon>Arachnida</taxon>
        <taxon>Araneae</taxon>
        <taxon>Araneomorphae</taxon>
        <taxon>Entelegynae</taxon>
        <taxon>Araneoidea</taxon>
        <taxon>Araneidae</taxon>
        <taxon>Argiope</taxon>
    </lineage>
</organism>
<dbReference type="EMBL" id="JABXBU010002230">
    <property type="protein sequence ID" value="KAF8766828.1"/>
    <property type="molecule type" value="Genomic_DNA"/>
</dbReference>